<comment type="caution">
    <text evidence="1">The sequence shown here is derived from an EMBL/GenBank/DDBJ whole genome shotgun (WGS) entry which is preliminary data.</text>
</comment>
<reference evidence="1" key="2">
    <citation type="submission" date="2018-07" db="EMBL/GenBank/DDBJ databases">
        <authorList>
            <consortium name="NCBI Pathogen Detection Project"/>
        </authorList>
    </citation>
    <scope>NUCLEOTIDE SEQUENCE</scope>
    <source>
        <strain evidence="1">287-86</strain>
    </source>
</reference>
<proteinExistence type="predicted"/>
<accession>A0A735P3J6</accession>
<reference evidence="1" key="1">
    <citation type="journal article" date="2018" name="Genome Biol.">
        <title>SKESA: strategic k-mer extension for scrupulous assemblies.</title>
        <authorList>
            <person name="Souvorov A."/>
            <person name="Agarwala R."/>
            <person name="Lipman D.J."/>
        </authorList>
    </citation>
    <scope>NUCLEOTIDE SEQUENCE</scope>
    <source>
        <strain evidence="1">287-86</strain>
    </source>
</reference>
<organism evidence="1">
    <name type="scientific">Salmonella enterica subsp. houtenae serovar 16:z4,z32:-</name>
    <dbReference type="NCBI Taxonomy" id="1307497"/>
    <lineage>
        <taxon>Bacteria</taxon>
        <taxon>Pseudomonadati</taxon>
        <taxon>Pseudomonadota</taxon>
        <taxon>Gammaproteobacteria</taxon>
        <taxon>Enterobacterales</taxon>
        <taxon>Enterobacteriaceae</taxon>
        <taxon>Salmonella</taxon>
    </lineage>
</organism>
<protein>
    <submittedName>
        <fullName evidence="1">Uncharacterized protein</fullName>
    </submittedName>
</protein>
<gene>
    <name evidence="1" type="ORF">GND47_002370</name>
</gene>
<evidence type="ECO:0000313" key="1">
    <source>
        <dbReference type="EMBL" id="HAE7040903.1"/>
    </source>
</evidence>
<name>A0A735P3J6_SALHO</name>
<dbReference type="EMBL" id="DAASUE010000011">
    <property type="protein sequence ID" value="HAE7040903.1"/>
    <property type="molecule type" value="Genomic_DNA"/>
</dbReference>
<sequence>MNDVLGLKPAEKIRRDSANYIGARASGCKKAGYKAATYLFLEYHSHPTDFSTDV</sequence>
<dbReference type="AlphaFoldDB" id="A0A735P3J6"/>